<dbReference type="EMBL" id="CP029480">
    <property type="protein sequence ID" value="AWV97694.1"/>
    <property type="molecule type" value="Genomic_DNA"/>
</dbReference>
<gene>
    <name evidence="1" type="ORF">DJ013_05745</name>
</gene>
<dbReference type="AlphaFoldDB" id="A0A2Z4G971"/>
<keyword evidence="2" id="KW-1185">Reference proteome</keyword>
<dbReference type="KEGG" id="als:DJ013_05745"/>
<evidence type="ECO:0000313" key="2">
    <source>
        <dbReference type="Proteomes" id="UP000249873"/>
    </source>
</evidence>
<dbReference type="Proteomes" id="UP000249873">
    <property type="component" value="Chromosome"/>
</dbReference>
<reference evidence="1 2" key="1">
    <citation type="submission" date="2018-05" db="EMBL/GenBank/DDBJ databases">
        <title>Complete genome sequence of Arcticibacterium luteifluviistationis SM1504T, a cytophagaceae bacterium isolated from Arctic surface seawater.</title>
        <authorList>
            <person name="Li Y."/>
            <person name="Qin Q.-L."/>
        </authorList>
    </citation>
    <scope>NUCLEOTIDE SEQUENCE [LARGE SCALE GENOMIC DNA]</scope>
    <source>
        <strain evidence="1 2">SM1504</strain>
    </source>
</reference>
<name>A0A2Z4G971_9BACT</name>
<proteinExistence type="predicted"/>
<evidence type="ECO:0000313" key="1">
    <source>
        <dbReference type="EMBL" id="AWV97694.1"/>
    </source>
</evidence>
<sequence>MNLPISVVVPTEVGDEIPSGKEYLRTKLQQFIAEESIGEFAEDYSFLLFPKINILNQEVTGGGTNLIVVDLDVTLFVANARPNNAQGIKSIIFNAKTFRFKGAGRSKEKAFTNAFQNVNKQKKELQAFIKESRLKIFIYFKENCDAMIQEAEMLAKEANLSLNNAQDPESKAYGAEAKFASGINILKNLRIANTECFDSKTDKVDQILNMYDDFACSNYLSLARNQWAKRDLNRTIEYLDKIPPSKKCKQEMEEFLAQIESYVDDPDRNIENKIKLWRQAGGRDKAIIEAEAYKYLQTATMEVRRIDAQSISNRELLILK</sequence>
<protein>
    <submittedName>
        <fullName evidence="1">Uncharacterized protein</fullName>
    </submittedName>
</protein>
<organism evidence="1 2">
    <name type="scientific">Arcticibacterium luteifluviistationis</name>
    <dbReference type="NCBI Taxonomy" id="1784714"/>
    <lineage>
        <taxon>Bacteria</taxon>
        <taxon>Pseudomonadati</taxon>
        <taxon>Bacteroidota</taxon>
        <taxon>Cytophagia</taxon>
        <taxon>Cytophagales</taxon>
        <taxon>Leadbetterellaceae</taxon>
        <taxon>Arcticibacterium</taxon>
    </lineage>
</organism>
<accession>A0A2Z4G971</accession>